<name>A0A2X2WCD2_CLOCO</name>
<organism evidence="2 3">
    <name type="scientific">Clostridium cochlearium</name>
    <dbReference type="NCBI Taxonomy" id="1494"/>
    <lineage>
        <taxon>Bacteria</taxon>
        <taxon>Bacillati</taxon>
        <taxon>Bacillota</taxon>
        <taxon>Clostridia</taxon>
        <taxon>Eubacteriales</taxon>
        <taxon>Clostridiaceae</taxon>
        <taxon>Clostridium</taxon>
    </lineage>
</organism>
<keyword evidence="1" id="KW-1133">Transmembrane helix</keyword>
<reference evidence="2 3" key="1">
    <citation type="submission" date="2018-06" db="EMBL/GenBank/DDBJ databases">
        <authorList>
            <consortium name="Pathogen Informatics"/>
            <person name="Doyle S."/>
        </authorList>
    </citation>
    <scope>NUCLEOTIDE SEQUENCE [LARGE SCALE GENOMIC DNA]</scope>
    <source>
        <strain evidence="2 3">NCTC13028</strain>
    </source>
</reference>
<dbReference type="Proteomes" id="UP000250223">
    <property type="component" value="Unassembled WGS sequence"/>
</dbReference>
<protein>
    <submittedName>
        <fullName evidence="2">Uncharacterized protein</fullName>
    </submittedName>
</protein>
<accession>A0A2X2WCD2</accession>
<gene>
    <name evidence="2" type="ORF">NCTC13028_00648</name>
</gene>
<dbReference type="AlphaFoldDB" id="A0A2X2WCD2"/>
<feature type="transmembrane region" description="Helical" evidence="1">
    <location>
        <begin position="6"/>
        <end position="24"/>
    </location>
</feature>
<dbReference type="RefSeq" id="WP_111921233.1">
    <property type="nucleotide sequence ID" value="NZ_JAHLNT010000004.1"/>
</dbReference>
<evidence type="ECO:0000256" key="1">
    <source>
        <dbReference type="SAM" id="Phobius"/>
    </source>
</evidence>
<keyword evidence="1" id="KW-0812">Transmembrane</keyword>
<proteinExistence type="predicted"/>
<evidence type="ECO:0000313" key="2">
    <source>
        <dbReference type="EMBL" id="SQB33695.1"/>
    </source>
</evidence>
<feature type="transmembrane region" description="Helical" evidence="1">
    <location>
        <begin position="36"/>
        <end position="58"/>
    </location>
</feature>
<keyword evidence="1" id="KW-0472">Membrane</keyword>
<dbReference type="EMBL" id="UAWC01000001">
    <property type="protein sequence ID" value="SQB33695.1"/>
    <property type="molecule type" value="Genomic_DNA"/>
</dbReference>
<sequence length="173" mass="20349">MIDGIPILLCNFIVILLLTDIRNFSELLLSFDRITFVIKYILLTLASTVSVSIFWSFISPIETNKVINFIRKKKNLDEIGVRSTTWDEFFNDGSEFKAIAIYKNGKEITKGFLKNWNLDPQDDKEILLEREEVFEEHPECFETIEKNYYNASKDILIKEYNLDKLYSKLDENN</sequence>
<evidence type="ECO:0000313" key="3">
    <source>
        <dbReference type="Proteomes" id="UP000250223"/>
    </source>
</evidence>